<keyword evidence="5" id="KW-0378">Hydrolase</keyword>
<sequence length="521" mass="58443">MHDTFCLIYIYRVFVRPDVTLDNQPPYGAHALPFTTMPSVKEKRELLPTSVNDRKSVSWSFKTLCIVIVSCSVLTWTIFRFSNPVQTATTESFFANVTTSDLCESGFTYSGHIGLKGDTEGKPKKSFFWYFPAEHDAENAPVILTVGGGPGTSGLINPVFGQSPCTMTKDGLIRNPLQSQWSEHYNLVALDHPVGVGYSYGTRVNNSRDAAYDVYDFLQKFFSLFPELSKNRFYVSGGSYGGIYVPHIATVIHEQNQRRAPGTIDINLEALLVSNPFSDPASHYKWQLYYMCTVTDVYNATTCADLHAVLPSCLESIEMSIMSPTLENKRESMKLCEPIGEGDAHGRVIEDVRRVCFPTDPDNPLSCHPEFGWTTKLFNNSTTKSLLGVPDYVNYTSLSNDVHSDFEANADIWHRHYLLYEPLLQSGIRVLHWIGARDANCPWPGVLSFLKLLRTPFQQEFLAAPDLPWSDGEAIVRAIGDGAGNMTYVLLAEAGHFVVKDQPALAKKIVERWIENKPWFD</sequence>
<dbReference type="InterPro" id="IPR001563">
    <property type="entry name" value="Peptidase_S10"/>
</dbReference>
<comment type="similarity">
    <text evidence="1">Belongs to the peptidase S10 family.</text>
</comment>
<evidence type="ECO:0000313" key="7">
    <source>
        <dbReference type="EMBL" id="KAK0494994.1"/>
    </source>
</evidence>
<dbReference type="EMBL" id="JAUEPU010000019">
    <property type="protein sequence ID" value="KAK0494994.1"/>
    <property type="molecule type" value="Genomic_DNA"/>
</dbReference>
<accession>A0AA39Q3B4</accession>
<keyword evidence="8" id="KW-1185">Reference proteome</keyword>
<keyword evidence="4" id="KW-0732">Signal</keyword>
<dbReference type="GO" id="GO:0006508">
    <property type="term" value="P:proteolysis"/>
    <property type="evidence" value="ECO:0007669"/>
    <property type="project" value="UniProtKB-KW"/>
</dbReference>
<dbReference type="GO" id="GO:0004185">
    <property type="term" value="F:serine-type carboxypeptidase activity"/>
    <property type="evidence" value="ECO:0007669"/>
    <property type="project" value="InterPro"/>
</dbReference>
<dbReference type="Pfam" id="PF00450">
    <property type="entry name" value="Peptidase_S10"/>
    <property type="match status" value="1"/>
</dbReference>
<gene>
    <name evidence="7" type="ORF">EDD18DRAFT_290282</name>
</gene>
<keyword evidence="6" id="KW-0325">Glycoprotein</keyword>
<dbReference type="PANTHER" id="PTHR11802:SF3">
    <property type="entry name" value="RETINOID-INDUCIBLE SERINE CARBOXYPEPTIDASE"/>
    <property type="match status" value="1"/>
</dbReference>
<dbReference type="InterPro" id="IPR029058">
    <property type="entry name" value="AB_hydrolase_fold"/>
</dbReference>
<evidence type="ECO:0000256" key="1">
    <source>
        <dbReference type="ARBA" id="ARBA00009431"/>
    </source>
</evidence>
<organism evidence="7 8">
    <name type="scientific">Armillaria luteobubalina</name>
    <dbReference type="NCBI Taxonomy" id="153913"/>
    <lineage>
        <taxon>Eukaryota</taxon>
        <taxon>Fungi</taxon>
        <taxon>Dikarya</taxon>
        <taxon>Basidiomycota</taxon>
        <taxon>Agaricomycotina</taxon>
        <taxon>Agaricomycetes</taxon>
        <taxon>Agaricomycetidae</taxon>
        <taxon>Agaricales</taxon>
        <taxon>Marasmiineae</taxon>
        <taxon>Physalacriaceae</taxon>
        <taxon>Armillaria</taxon>
    </lineage>
</organism>
<evidence type="ECO:0000256" key="5">
    <source>
        <dbReference type="ARBA" id="ARBA00022801"/>
    </source>
</evidence>
<proteinExistence type="inferred from homology"/>
<evidence type="ECO:0000256" key="2">
    <source>
        <dbReference type="ARBA" id="ARBA00022645"/>
    </source>
</evidence>
<keyword evidence="3" id="KW-0645">Protease</keyword>
<protein>
    <submittedName>
        <fullName evidence="7">Alpha/beta-hydrolase</fullName>
    </submittedName>
</protein>
<comment type="caution">
    <text evidence="7">The sequence shown here is derived from an EMBL/GenBank/DDBJ whole genome shotgun (WGS) entry which is preliminary data.</text>
</comment>
<name>A0AA39Q3B4_9AGAR</name>
<evidence type="ECO:0000256" key="4">
    <source>
        <dbReference type="ARBA" id="ARBA00022729"/>
    </source>
</evidence>
<keyword evidence="2" id="KW-0121">Carboxypeptidase</keyword>
<evidence type="ECO:0000313" key="8">
    <source>
        <dbReference type="Proteomes" id="UP001175228"/>
    </source>
</evidence>
<dbReference type="SUPFAM" id="SSF53474">
    <property type="entry name" value="alpha/beta-Hydrolases"/>
    <property type="match status" value="1"/>
</dbReference>
<evidence type="ECO:0000256" key="3">
    <source>
        <dbReference type="ARBA" id="ARBA00022670"/>
    </source>
</evidence>
<dbReference type="Gene3D" id="3.40.50.1820">
    <property type="entry name" value="alpha/beta hydrolase"/>
    <property type="match status" value="1"/>
</dbReference>
<evidence type="ECO:0000256" key="6">
    <source>
        <dbReference type="ARBA" id="ARBA00023180"/>
    </source>
</evidence>
<dbReference type="AlphaFoldDB" id="A0AA39Q3B4"/>
<dbReference type="Proteomes" id="UP001175228">
    <property type="component" value="Unassembled WGS sequence"/>
</dbReference>
<dbReference type="Gene3D" id="1.10.287.410">
    <property type="match status" value="1"/>
</dbReference>
<dbReference type="PANTHER" id="PTHR11802">
    <property type="entry name" value="SERINE PROTEASE FAMILY S10 SERINE CARBOXYPEPTIDASE"/>
    <property type="match status" value="1"/>
</dbReference>
<reference evidence="7" key="1">
    <citation type="submission" date="2023-06" db="EMBL/GenBank/DDBJ databases">
        <authorList>
            <consortium name="Lawrence Berkeley National Laboratory"/>
            <person name="Ahrendt S."/>
            <person name="Sahu N."/>
            <person name="Indic B."/>
            <person name="Wong-Bajracharya J."/>
            <person name="Merenyi Z."/>
            <person name="Ke H.-M."/>
            <person name="Monk M."/>
            <person name="Kocsube S."/>
            <person name="Drula E."/>
            <person name="Lipzen A."/>
            <person name="Balint B."/>
            <person name="Henrissat B."/>
            <person name="Andreopoulos B."/>
            <person name="Martin F.M."/>
            <person name="Harder C.B."/>
            <person name="Rigling D."/>
            <person name="Ford K.L."/>
            <person name="Foster G.D."/>
            <person name="Pangilinan J."/>
            <person name="Papanicolaou A."/>
            <person name="Barry K."/>
            <person name="LaButti K."/>
            <person name="Viragh M."/>
            <person name="Koriabine M."/>
            <person name="Yan M."/>
            <person name="Riley R."/>
            <person name="Champramary S."/>
            <person name="Plett K.L."/>
            <person name="Tsai I.J."/>
            <person name="Slot J."/>
            <person name="Sipos G."/>
            <person name="Plett J."/>
            <person name="Nagy L.G."/>
            <person name="Grigoriev I.V."/>
        </authorList>
    </citation>
    <scope>NUCLEOTIDE SEQUENCE</scope>
    <source>
        <strain evidence="7">HWK02</strain>
    </source>
</reference>
<dbReference type="PRINTS" id="PR00724">
    <property type="entry name" value="CRBOXYPTASEC"/>
</dbReference>